<dbReference type="Proteomes" id="UP001218788">
    <property type="component" value="Unassembled WGS sequence"/>
</dbReference>
<sequence length="762" mass="86518">MTSFLTQQINQAIESKQVKLVSFDLFDTLIYRKADKPASVFAEAFDLVSHKLTMQLNARDYEELRQFAEKNLKNKTKSREVSLQQIIATLPVSAQDQETLLQAELAAEKRHGFIDAELKALILALRKQGTQIIFISDMYLTAAQIRQCFFYDEPELADIPLYVSCERQANKASGELFKQIQAIYQIEYAQWLHIGDHEISDVKNPRLLGIAAIHAAPMFNLKRITEAETKIFNARNDCNAVRQLAALHRPPEVDVPCYELGAIIWGPTLLGFCDWVIENVLTQQASHILCVMREGEVFAPLIEKRLSQRQLSEIKVIKLYASRKSTFWPSIDITSDDWFESVIKILVGRRGYSVADFCKDFGFTPKVLLSQFADLDFKKTDGVYFEGESVFKLLCQQAKANTQPIKAKIAQQKTQFMAYYQQAVGVELSQCVTVDLGNGGTIQNHLEQTLGMRAAANLLLYSTNRIYGRLDTLYQSFIAAHNDSDNLRRLLARSPECIESFLLGNIGTTLGYSSSGEPQLGNATKENDTLVSSFYRGVEQFFDLFLRYNLPQSSLRSAVAILSRFVRMPTVEEANIYTRLHHEDNFGADISYPIINDEQITAVKNLGVEQAHSTFYAFEHWEIGVLHWPQAIITLLDPDFHFRKAGLLLNNNYLNIVNLIKLIEEKQWRNFTVYGAGIFFEQFYEIASTYNFTVERLVDRKAELSGEYQLQGLSVNGLAEALKKGSRLFVVTSFAFKDDIARNIYNLADEMGYAGDIEVISL</sequence>
<dbReference type="RefSeq" id="WP_273639342.1">
    <property type="nucleotide sequence ID" value="NZ_JAQQXP010000001.1"/>
</dbReference>
<dbReference type="SUPFAM" id="SSF56784">
    <property type="entry name" value="HAD-like"/>
    <property type="match status" value="1"/>
</dbReference>
<evidence type="ECO:0000313" key="1">
    <source>
        <dbReference type="EMBL" id="MDC8830470.1"/>
    </source>
</evidence>
<protein>
    <recommendedName>
        <fullName evidence="3">HAD family hydrolase</fullName>
    </recommendedName>
</protein>
<dbReference type="InterPro" id="IPR036412">
    <property type="entry name" value="HAD-like_sf"/>
</dbReference>
<dbReference type="InterPro" id="IPR023214">
    <property type="entry name" value="HAD_sf"/>
</dbReference>
<dbReference type="EMBL" id="JAQQXP010000001">
    <property type="protein sequence ID" value="MDC8830470.1"/>
    <property type="molecule type" value="Genomic_DNA"/>
</dbReference>
<gene>
    <name evidence="1" type="ORF">OIK42_06785</name>
</gene>
<name>A0ABT5L0C1_9ALTE</name>
<evidence type="ECO:0008006" key="3">
    <source>
        <dbReference type="Google" id="ProtNLM"/>
    </source>
</evidence>
<accession>A0ABT5L0C1</accession>
<dbReference type="Gene3D" id="1.10.150.400">
    <property type="match status" value="1"/>
</dbReference>
<keyword evidence="2" id="KW-1185">Reference proteome</keyword>
<reference evidence="1 2" key="1">
    <citation type="submission" date="2022-10" db="EMBL/GenBank/DDBJ databases">
        <title>Alteromonas sp. chi3 Genome sequencing.</title>
        <authorList>
            <person name="Park S."/>
        </authorList>
    </citation>
    <scope>NUCLEOTIDE SEQUENCE [LARGE SCALE GENOMIC DNA]</scope>
    <source>
        <strain evidence="2">chi3</strain>
    </source>
</reference>
<evidence type="ECO:0000313" key="2">
    <source>
        <dbReference type="Proteomes" id="UP001218788"/>
    </source>
</evidence>
<organism evidence="1 2">
    <name type="scientific">Alteromonas gilva</name>
    <dbReference type="NCBI Taxonomy" id="2987522"/>
    <lineage>
        <taxon>Bacteria</taxon>
        <taxon>Pseudomonadati</taxon>
        <taxon>Pseudomonadota</taxon>
        <taxon>Gammaproteobacteria</taxon>
        <taxon>Alteromonadales</taxon>
        <taxon>Alteromonadaceae</taxon>
        <taxon>Alteromonas/Salinimonas group</taxon>
        <taxon>Alteromonas</taxon>
    </lineage>
</organism>
<comment type="caution">
    <text evidence="1">The sequence shown here is derived from an EMBL/GenBank/DDBJ whole genome shotgun (WGS) entry which is preliminary data.</text>
</comment>
<proteinExistence type="predicted"/>
<dbReference type="Gene3D" id="3.40.50.1000">
    <property type="entry name" value="HAD superfamily/HAD-like"/>
    <property type="match status" value="1"/>
</dbReference>